<dbReference type="HAMAP" id="MF_01216">
    <property type="entry name" value="Azoreductase_type1"/>
    <property type="match status" value="1"/>
</dbReference>
<dbReference type="GO" id="GO:0009055">
    <property type="term" value="F:electron transfer activity"/>
    <property type="evidence" value="ECO:0007669"/>
    <property type="project" value="UniProtKB-UniRule"/>
</dbReference>
<feature type="binding site" evidence="6">
    <location>
        <position position="10"/>
    </location>
    <ligand>
        <name>FMN</name>
        <dbReference type="ChEBI" id="CHEBI:58210"/>
    </ligand>
</feature>
<dbReference type="Pfam" id="PF02525">
    <property type="entry name" value="Flavodoxin_2"/>
    <property type="match status" value="1"/>
</dbReference>
<dbReference type="PANTHER" id="PTHR43741:SF4">
    <property type="entry name" value="FMN-DEPENDENT NADH:QUINONE OXIDOREDUCTASE"/>
    <property type="match status" value="1"/>
</dbReference>
<dbReference type="EC" id="1.6.5.-" evidence="6"/>
<evidence type="ECO:0000313" key="8">
    <source>
        <dbReference type="EMBL" id="OZI74770.1"/>
    </source>
</evidence>
<evidence type="ECO:0000256" key="5">
    <source>
        <dbReference type="ARBA" id="ARBA00048542"/>
    </source>
</evidence>
<keyword evidence="4 6" id="KW-0520">NAD</keyword>
<organism evidence="8 9">
    <name type="scientific">Bordetella genomosp. 12</name>
    <dbReference type="NCBI Taxonomy" id="463035"/>
    <lineage>
        <taxon>Bacteria</taxon>
        <taxon>Pseudomonadati</taxon>
        <taxon>Pseudomonadota</taxon>
        <taxon>Betaproteobacteria</taxon>
        <taxon>Burkholderiales</taxon>
        <taxon>Alcaligenaceae</taxon>
        <taxon>Bordetella</taxon>
    </lineage>
</organism>
<dbReference type="InterPro" id="IPR029039">
    <property type="entry name" value="Flavoprotein-like_sf"/>
</dbReference>
<gene>
    <name evidence="6" type="primary">azoR</name>
    <name evidence="8" type="ORF">CAL22_09985</name>
</gene>
<accession>A0A261VMG5</accession>
<dbReference type="InterPro" id="IPR003680">
    <property type="entry name" value="Flavodoxin_fold"/>
</dbReference>
<dbReference type="InterPro" id="IPR050104">
    <property type="entry name" value="FMN-dep_NADH:Q_OxRdtase_AzoR1"/>
</dbReference>
<dbReference type="OrthoDB" id="9787136at2"/>
<dbReference type="EC" id="1.7.1.17" evidence="6"/>
<comment type="caution">
    <text evidence="6">Lacks conserved residue(s) required for the propagation of feature annotation.</text>
</comment>
<keyword evidence="3 6" id="KW-0560">Oxidoreductase</keyword>
<comment type="cofactor">
    <cofactor evidence="6">
        <name>FMN</name>
        <dbReference type="ChEBI" id="CHEBI:58210"/>
    </cofactor>
    <text evidence="6">Binds 1 FMN per subunit.</text>
</comment>
<evidence type="ECO:0000313" key="9">
    <source>
        <dbReference type="Proteomes" id="UP000216429"/>
    </source>
</evidence>
<feature type="domain" description="Flavodoxin-like fold" evidence="7">
    <location>
        <begin position="4"/>
        <end position="181"/>
    </location>
</feature>
<dbReference type="GO" id="GO:0010181">
    <property type="term" value="F:FMN binding"/>
    <property type="evidence" value="ECO:0007669"/>
    <property type="project" value="UniProtKB-UniRule"/>
</dbReference>
<comment type="catalytic activity">
    <reaction evidence="6">
        <text>2 a quinone + NADH + H(+) = 2 a 1,4-benzosemiquinone + NAD(+)</text>
        <dbReference type="Rhea" id="RHEA:65952"/>
        <dbReference type="ChEBI" id="CHEBI:15378"/>
        <dbReference type="ChEBI" id="CHEBI:57540"/>
        <dbReference type="ChEBI" id="CHEBI:57945"/>
        <dbReference type="ChEBI" id="CHEBI:132124"/>
        <dbReference type="ChEBI" id="CHEBI:134225"/>
    </reaction>
</comment>
<dbReference type="GO" id="GO:0016652">
    <property type="term" value="F:oxidoreductase activity, acting on NAD(P)H as acceptor"/>
    <property type="evidence" value="ECO:0007669"/>
    <property type="project" value="UniProtKB-UniRule"/>
</dbReference>
<dbReference type="AlphaFoldDB" id="A0A261VMG5"/>
<evidence type="ECO:0000256" key="3">
    <source>
        <dbReference type="ARBA" id="ARBA00023002"/>
    </source>
</evidence>
<comment type="similarity">
    <text evidence="6">Belongs to the azoreductase type 1 family.</text>
</comment>
<dbReference type="GO" id="GO:0016655">
    <property type="term" value="F:oxidoreductase activity, acting on NAD(P)H, quinone or similar compound as acceptor"/>
    <property type="evidence" value="ECO:0007669"/>
    <property type="project" value="InterPro"/>
</dbReference>
<dbReference type="Gene3D" id="3.40.50.360">
    <property type="match status" value="1"/>
</dbReference>
<evidence type="ECO:0000259" key="7">
    <source>
        <dbReference type="Pfam" id="PF02525"/>
    </source>
</evidence>
<dbReference type="PANTHER" id="PTHR43741">
    <property type="entry name" value="FMN-DEPENDENT NADH-AZOREDUCTASE 1"/>
    <property type="match status" value="1"/>
</dbReference>
<dbReference type="Proteomes" id="UP000216429">
    <property type="component" value="Unassembled WGS sequence"/>
</dbReference>
<dbReference type="SUPFAM" id="SSF52218">
    <property type="entry name" value="Flavoproteins"/>
    <property type="match status" value="1"/>
</dbReference>
<comment type="catalytic activity">
    <reaction evidence="5">
        <text>N,N-dimethyl-1,4-phenylenediamine + anthranilate + 2 NAD(+) = 2-(4-dimethylaminophenyl)diazenylbenzoate + 2 NADH + 2 H(+)</text>
        <dbReference type="Rhea" id="RHEA:55872"/>
        <dbReference type="ChEBI" id="CHEBI:15378"/>
        <dbReference type="ChEBI" id="CHEBI:15783"/>
        <dbReference type="ChEBI" id="CHEBI:16567"/>
        <dbReference type="ChEBI" id="CHEBI:57540"/>
        <dbReference type="ChEBI" id="CHEBI:57945"/>
        <dbReference type="ChEBI" id="CHEBI:71579"/>
        <dbReference type="EC" id="1.7.1.17"/>
    </reaction>
    <physiologicalReaction direction="right-to-left" evidence="5">
        <dbReference type="Rhea" id="RHEA:55874"/>
    </physiologicalReaction>
</comment>
<dbReference type="RefSeq" id="WP_094812709.1">
    <property type="nucleotide sequence ID" value="NZ_NEVU01000002.1"/>
</dbReference>
<keyword evidence="9" id="KW-1185">Reference proteome</keyword>
<comment type="function">
    <text evidence="6">Quinone reductase that provides resistance to thiol-specific stress caused by electrophilic quinones.</text>
</comment>
<keyword evidence="2 6" id="KW-0288">FMN</keyword>
<proteinExistence type="inferred from homology"/>
<sequence length="200" mass="21838">MKQLYFLDCSPHGEGSLGPRLVREALADAQVPRVLTRSLGTRPLAPLSTDYAESVTSGAGRDAAAFTLSEQLIGELEASDALLISTPMHNFAVPAALKLWLDYVLRMGRSFTVTASGKTGLLRDRPTLVLVRSGGVFRGEQARQPDFLTDYLRYALSILGFHEVRFAYVQGLTPQADELALARQMLADFFHPLTVTGEPT</sequence>
<reference evidence="9" key="1">
    <citation type="submission" date="2017-05" db="EMBL/GenBank/DDBJ databases">
        <title>Complete and WGS of Bordetella genogroups.</title>
        <authorList>
            <person name="Spilker T."/>
            <person name="Lipuma J."/>
        </authorList>
    </citation>
    <scope>NUCLEOTIDE SEQUENCE [LARGE SCALE GENOMIC DNA]</scope>
    <source>
        <strain evidence="9">AU6712</strain>
    </source>
</reference>
<protein>
    <recommendedName>
        <fullName evidence="6">FMN dependent NADH:quinone oxidoreductase</fullName>
        <ecNumber evidence="6">1.6.5.-</ecNumber>
    </recommendedName>
    <alternativeName>
        <fullName evidence="6">Azo-dye reductase</fullName>
    </alternativeName>
    <alternativeName>
        <fullName evidence="6">FMN-dependent NADH-azo compound oxidoreductase</fullName>
    </alternativeName>
    <alternativeName>
        <fullName evidence="6">FMN-dependent NADH-azoreductase</fullName>
        <ecNumber evidence="6">1.7.1.17</ecNumber>
    </alternativeName>
</protein>
<evidence type="ECO:0000256" key="1">
    <source>
        <dbReference type="ARBA" id="ARBA00022630"/>
    </source>
</evidence>
<name>A0A261VMG5_9BORD</name>
<evidence type="ECO:0000256" key="6">
    <source>
        <dbReference type="HAMAP-Rule" id="MF_01216"/>
    </source>
</evidence>
<dbReference type="InterPro" id="IPR023048">
    <property type="entry name" value="NADH:quinone_OxRdtase_FMN_depd"/>
</dbReference>
<comment type="function">
    <text evidence="6">Also exhibits azoreductase activity. Catalyzes the reductive cleavage of the azo bond in aromatic azo compounds to the corresponding amines.</text>
</comment>
<evidence type="ECO:0000256" key="2">
    <source>
        <dbReference type="ARBA" id="ARBA00022643"/>
    </source>
</evidence>
<evidence type="ECO:0000256" key="4">
    <source>
        <dbReference type="ARBA" id="ARBA00023027"/>
    </source>
</evidence>
<dbReference type="EMBL" id="NEVU01000002">
    <property type="protein sequence ID" value="OZI74770.1"/>
    <property type="molecule type" value="Genomic_DNA"/>
</dbReference>
<keyword evidence="1 6" id="KW-0285">Flavoprotein</keyword>
<comment type="subunit">
    <text evidence="6">Homodimer.</text>
</comment>
<comment type="caution">
    <text evidence="8">The sequence shown here is derived from an EMBL/GenBank/DDBJ whole genome shotgun (WGS) entry which is preliminary data.</text>
</comment>